<keyword evidence="1" id="KW-1003">Cell membrane</keyword>
<dbReference type="Pfam" id="PF06305">
    <property type="entry name" value="LapA_dom"/>
    <property type="match status" value="1"/>
</dbReference>
<dbReference type="AlphaFoldDB" id="A0A2P2CD54"/>
<evidence type="ECO:0000313" key="8">
    <source>
        <dbReference type="EMBL" id="CUR59934.1"/>
    </source>
</evidence>
<evidence type="ECO:0000256" key="4">
    <source>
        <dbReference type="ARBA" id="ARBA00023136"/>
    </source>
</evidence>
<evidence type="ECO:0000256" key="2">
    <source>
        <dbReference type="ARBA" id="ARBA00022692"/>
    </source>
</evidence>
<sequence>MPDTEPLGAGDPVEPTAEPAPEPAAAPSPLRGSRTSGVWGAVVALGILLILLVIFIVQNTQKVEVSFLGWNGRTPLAAALLVATAAGLLVAAIAGSLRILQLRRRVKRSR</sequence>
<accession>A0A2P2CD54</accession>
<evidence type="ECO:0000256" key="6">
    <source>
        <dbReference type="SAM" id="Phobius"/>
    </source>
</evidence>
<dbReference type="InterPro" id="IPR010445">
    <property type="entry name" value="LapA_dom"/>
</dbReference>
<organism evidence="8">
    <name type="scientific">metagenome</name>
    <dbReference type="NCBI Taxonomy" id="256318"/>
    <lineage>
        <taxon>unclassified sequences</taxon>
        <taxon>metagenomes</taxon>
    </lineage>
</organism>
<keyword evidence="3 6" id="KW-1133">Transmembrane helix</keyword>
<feature type="transmembrane region" description="Helical" evidence="6">
    <location>
        <begin position="77"/>
        <end position="100"/>
    </location>
</feature>
<evidence type="ECO:0000256" key="1">
    <source>
        <dbReference type="ARBA" id="ARBA00022475"/>
    </source>
</evidence>
<name>A0A2P2CD54_9ZZZZ</name>
<keyword evidence="2 6" id="KW-0812">Transmembrane</keyword>
<gene>
    <name evidence="8" type="ORF">NOCA2690040</name>
</gene>
<protein>
    <recommendedName>
        <fullName evidence="7">Lipopolysaccharide assembly protein A domain-containing protein</fullName>
    </recommendedName>
</protein>
<feature type="transmembrane region" description="Helical" evidence="6">
    <location>
        <begin position="38"/>
        <end position="57"/>
    </location>
</feature>
<dbReference type="EMBL" id="CZKA01000066">
    <property type="protein sequence ID" value="CUR59934.1"/>
    <property type="molecule type" value="Genomic_DNA"/>
</dbReference>
<evidence type="ECO:0000256" key="3">
    <source>
        <dbReference type="ARBA" id="ARBA00022989"/>
    </source>
</evidence>
<dbReference type="GO" id="GO:0005886">
    <property type="term" value="C:plasma membrane"/>
    <property type="evidence" value="ECO:0007669"/>
    <property type="project" value="InterPro"/>
</dbReference>
<feature type="region of interest" description="Disordered" evidence="5">
    <location>
        <begin position="1"/>
        <end position="35"/>
    </location>
</feature>
<feature type="domain" description="Lipopolysaccharide assembly protein A" evidence="7">
    <location>
        <begin position="58"/>
        <end position="109"/>
    </location>
</feature>
<evidence type="ECO:0000259" key="7">
    <source>
        <dbReference type="Pfam" id="PF06305"/>
    </source>
</evidence>
<reference evidence="8" key="1">
    <citation type="submission" date="2015-08" db="EMBL/GenBank/DDBJ databases">
        <authorList>
            <person name="Babu N.S."/>
            <person name="Beckwith C.J."/>
            <person name="Beseler K.G."/>
            <person name="Brison A."/>
            <person name="Carone J.V."/>
            <person name="Caskin T.P."/>
            <person name="Diamond M."/>
            <person name="Durham M.E."/>
            <person name="Foxe J.M."/>
            <person name="Go M."/>
            <person name="Henderson B.A."/>
            <person name="Jones I.B."/>
            <person name="McGettigan J.A."/>
            <person name="Micheletti S.J."/>
            <person name="Nasrallah M.E."/>
            <person name="Ortiz D."/>
            <person name="Piller C.R."/>
            <person name="Privatt S.R."/>
            <person name="Schneider S.L."/>
            <person name="Sharp S."/>
            <person name="Smith T.C."/>
            <person name="Stanton J.D."/>
            <person name="Ullery H.E."/>
            <person name="Wilson R.J."/>
            <person name="Serrano M.G."/>
            <person name="Buck G."/>
            <person name="Lee V."/>
            <person name="Wang Y."/>
            <person name="Carvalho R."/>
            <person name="Voegtly L."/>
            <person name="Shi R."/>
            <person name="Duckworth R."/>
            <person name="Johnson A."/>
            <person name="Loviza R."/>
            <person name="Walstead R."/>
            <person name="Shah Z."/>
            <person name="Kiflezghi M."/>
            <person name="Wade K."/>
            <person name="Ball S.L."/>
            <person name="Bradley K.W."/>
            <person name="Asai D.J."/>
            <person name="Bowman C.A."/>
            <person name="Russell D.A."/>
            <person name="Pope W.H."/>
            <person name="Jacobs-Sera D."/>
            <person name="Hendrix R.W."/>
            <person name="Hatfull G.F."/>
        </authorList>
    </citation>
    <scope>NUCLEOTIDE SEQUENCE</scope>
</reference>
<keyword evidence="4 6" id="KW-0472">Membrane</keyword>
<evidence type="ECO:0000256" key="5">
    <source>
        <dbReference type="SAM" id="MobiDB-lite"/>
    </source>
</evidence>
<proteinExistence type="predicted"/>